<protein>
    <recommendedName>
        <fullName evidence="5">DUF4878 domain-containing protein</fullName>
    </recommendedName>
</protein>
<name>N1V6C1_9MICC</name>
<evidence type="ECO:0000256" key="1">
    <source>
        <dbReference type="SAM" id="MobiDB-lite"/>
    </source>
</evidence>
<gene>
    <name evidence="3" type="ORF">D477_003118</name>
</gene>
<keyword evidence="2" id="KW-0732">Signal</keyword>
<dbReference type="EMBL" id="ANPE02000067">
    <property type="protein sequence ID" value="EMY35652.1"/>
    <property type="molecule type" value="Genomic_DNA"/>
</dbReference>
<evidence type="ECO:0000256" key="2">
    <source>
        <dbReference type="SAM" id="SignalP"/>
    </source>
</evidence>
<feature type="compositionally biased region" description="Low complexity" evidence="1">
    <location>
        <begin position="29"/>
        <end position="42"/>
    </location>
</feature>
<accession>N1V6C1</accession>
<organism evidence="3 4">
    <name type="scientific">Arthrobacter crystallopoietes BAB-32</name>
    <dbReference type="NCBI Taxonomy" id="1246476"/>
    <lineage>
        <taxon>Bacteria</taxon>
        <taxon>Bacillati</taxon>
        <taxon>Actinomycetota</taxon>
        <taxon>Actinomycetes</taxon>
        <taxon>Micrococcales</taxon>
        <taxon>Micrococcaceae</taxon>
        <taxon>Crystallibacter</taxon>
    </lineage>
</organism>
<evidence type="ECO:0000313" key="4">
    <source>
        <dbReference type="Proteomes" id="UP000010729"/>
    </source>
</evidence>
<feature type="region of interest" description="Disordered" evidence="1">
    <location>
        <begin position="29"/>
        <end position="49"/>
    </location>
</feature>
<reference evidence="3 4" key="1">
    <citation type="journal article" date="2013" name="Genome Announc.">
        <title>Draft Genome Sequence of Arthrobacter crystallopoietes Strain BAB-32, Revealing Genes for Bioremediation.</title>
        <authorList>
            <person name="Joshi M.N."/>
            <person name="Pandit A.S."/>
            <person name="Sharma A."/>
            <person name="Pandya R.V."/>
            <person name="Desai S.M."/>
            <person name="Saxena A.K."/>
            <person name="Bagatharia S.B."/>
        </authorList>
    </citation>
    <scope>NUCLEOTIDE SEQUENCE [LARGE SCALE GENOMIC DNA]</scope>
    <source>
        <strain evidence="3 4">BAB-32</strain>
    </source>
</reference>
<feature type="signal peptide" evidence="2">
    <location>
        <begin position="1"/>
        <end position="23"/>
    </location>
</feature>
<dbReference type="AlphaFoldDB" id="N1V6C1"/>
<dbReference type="Proteomes" id="UP000010729">
    <property type="component" value="Unassembled WGS sequence"/>
</dbReference>
<evidence type="ECO:0008006" key="5">
    <source>
        <dbReference type="Google" id="ProtNLM"/>
    </source>
</evidence>
<proteinExistence type="predicted"/>
<evidence type="ECO:0000313" key="3">
    <source>
        <dbReference type="EMBL" id="EMY35652.1"/>
    </source>
</evidence>
<comment type="caution">
    <text evidence="3">The sequence shown here is derived from an EMBL/GenBank/DDBJ whole genome shotgun (WGS) entry which is preliminary data.</text>
</comment>
<feature type="chain" id="PRO_5039338769" description="DUF4878 domain-containing protein" evidence="2">
    <location>
        <begin position="24"/>
        <end position="191"/>
    </location>
</feature>
<sequence length="191" mass="19749">MSKIARALGVPLLALAASLGAAACGSSSPAPASTAPVTAESPAEQKVEHAPADVAKTLNAFFKTSQKEAKAYMGEMMANPPAEDATDEETAAQLKAAFPKSYGYLDMSEEKSAGLVGIFALLGMFTQEPATISEDAIELDGDKASILGSDIDIKAGDTEETAKPSEGGKVGKISLEHDGTEWKITDVEVTQ</sequence>
<dbReference type="RefSeq" id="WP_005267164.1">
    <property type="nucleotide sequence ID" value="NZ_ANPE02000067.1"/>
</dbReference>
<keyword evidence="4" id="KW-1185">Reference proteome</keyword>
<dbReference type="PROSITE" id="PS51257">
    <property type="entry name" value="PROKAR_LIPOPROTEIN"/>
    <property type="match status" value="1"/>
</dbReference>